<dbReference type="AlphaFoldDB" id="A0A381FCP9"/>
<dbReference type="InterPro" id="IPR011990">
    <property type="entry name" value="TPR-like_helical_dom_sf"/>
</dbReference>
<dbReference type="InterPro" id="IPR033985">
    <property type="entry name" value="SusD-like_N"/>
</dbReference>
<evidence type="ECO:0000313" key="9">
    <source>
        <dbReference type="EMBL" id="SUX44361.1"/>
    </source>
</evidence>
<sequence length="581" mass="64643">MIKKMKNFLKISLLAIITSCSSADMDLEPLNGPTSGTFPASYDEGKMGLFAAYRNLSTIDAASTPIWHVMDNITDIGYARPGTNYTSPITSSITTTNALTIKPWEIHYKTIARCHAVLDKLDGIAGLTAAQKSELGSELRFVRAYAYSQLIELYGDVPLIKSSVTLENANVARTPVAEIQQFIIAELGAVAPQLPISQSQYGNVRASRIAALMLKARVELYSKQYAAAAITSKQALDAAAGVYSLTPFNASVNFAGKDHTAGEPDPSNIFGHTGFSTSKEWIWVAEFNKNVPGYLHNQQYYAASRLGKGVCYWGPTQNLIDSYEMIDGLSILESPLYDNTNPFKNRDPRLDMYAVRPHSRYLGYQFEPHTSFTKVNNYWSAGAPTQVTNADATNAYRSFSGYLWRKVVDLADFNSTSVSGNSDLNVGIFRLSELMLIYAEAKIESNQLDNSVYDMINQIRLRAKMPALPAGMSQAQLRKALRYERKVELANDGLRWYDIRRWGIANNVMNGYLYLNRNGNNWTKSVITGFDESANPIYNHSQASASFSTQQVVYTPNKDEYWPIPQSEMDANPLLKQNPGY</sequence>
<evidence type="ECO:0000259" key="8">
    <source>
        <dbReference type="Pfam" id="PF14322"/>
    </source>
</evidence>
<evidence type="ECO:0000256" key="6">
    <source>
        <dbReference type="SAM" id="SignalP"/>
    </source>
</evidence>
<feature type="domain" description="SusD-like N-terminal" evidence="8">
    <location>
        <begin position="87"/>
        <end position="220"/>
    </location>
</feature>
<proteinExistence type="inferred from homology"/>
<feature type="signal peptide" evidence="6">
    <location>
        <begin position="1"/>
        <end position="23"/>
    </location>
</feature>
<dbReference type="STRING" id="254.SAMN05421682_11936"/>
<dbReference type="GO" id="GO:0009279">
    <property type="term" value="C:cell outer membrane"/>
    <property type="evidence" value="ECO:0007669"/>
    <property type="project" value="UniProtKB-SubCell"/>
</dbReference>
<keyword evidence="5" id="KW-0998">Cell outer membrane</keyword>
<evidence type="ECO:0000256" key="4">
    <source>
        <dbReference type="ARBA" id="ARBA00023136"/>
    </source>
</evidence>
<accession>A0A381FCP9</accession>
<gene>
    <name evidence="9" type="ORF">NCTC13532_00778</name>
</gene>
<protein>
    <submittedName>
        <fullName evidence="9">SusD family</fullName>
    </submittedName>
</protein>
<comment type="subcellular location">
    <subcellularLocation>
        <location evidence="1">Cell outer membrane</location>
    </subcellularLocation>
</comment>
<evidence type="ECO:0000256" key="1">
    <source>
        <dbReference type="ARBA" id="ARBA00004442"/>
    </source>
</evidence>
<organism evidence="9 10">
    <name type="scientific">Chryseobacterium indoltheticum</name>
    <dbReference type="NCBI Taxonomy" id="254"/>
    <lineage>
        <taxon>Bacteria</taxon>
        <taxon>Pseudomonadati</taxon>
        <taxon>Bacteroidota</taxon>
        <taxon>Flavobacteriia</taxon>
        <taxon>Flavobacteriales</taxon>
        <taxon>Weeksellaceae</taxon>
        <taxon>Chryseobacterium group</taxon>
        <taxon>Chryseobacterium</taxon>
    </lineage>
</organism>
<dbReference type="Pfam" id="PF14322">
    <property type="entry name" value="SusD-like_3"/>
    <property type="match status" value="1"/>
</dbReference>
<dbReference type="SUPFAM" id="SSF48452">
    <property type="entry name" value="TPR-like"/>
    <property type="match status" value="1"/>
</dbReference>
<dbReference type="Gene3D" id="1.25.40.390">
    <property type="match status" value="1"/>
</dbReference>
<feature type="chain" id="PRO_5016756465" evidence="6">
    <location>
        <begin position="24"/>
        <end position="581"/>
    </location>
</feature>
<evidence type="ECO:0000256" key="3">
    <source>
        <dbReference type="ARBA" id="ARBA00022729"/>
    </source>
</evidence>
<dbReference type="EMBL" id="UFVR01000004">
    <property type="protein sequence ID" value="SUX44361.1"/>
    <property type="molecule type" value="Genomic_DNA"/>
</dbReference>
<evidence type="ECO:0000259" key="7">
    <source>
        <dbReference type="Pfam" id="PF07980"/>
    </source>
</evidence>
<evidence type="ECO:0000256" key="2">
    <source>
        <dbReference type="ARBA" id="ARBA00006275"/>
    </source>
</evidence>
<comment type="similarity">
    <text evidence="2">Belongs to the SusD family.</text>
</comment>
<keyword evidence="4" id="KW-0472">Membrane</keyword>
<evidence type="ECO:0000313" key="10">
    <source>
        <dbReference type="Proteomes" id="UP000254282"/>
    </source>
</evidence>
<dbReference type="Proteomes" id="UP000254282">
    <property type="component" value="Unassembled WGS sequence"/>
</dbReference>
<reference evidence="9 10" key="1">
    <citation type="submission" date="2018-06" db="EMBL/GenBank/DDBJ databases">
        <authorList>
            <consortium name="Pathogen Informatics"/>
            <person name="Doyle S."/>
        </authorList>
    </citation>
    <scope>NUCLEOTIDE SEQUENCE [LARGE SCALE GENOMIC DNA]</scope>
    <source>
        <strain evidence="9 10">NCTC13532</strain>
    </source>
</reference>
<feature type="domain" description="RagB/SusD" evidence="7">
    <location>
        <begin position="279"/>
        <end position="581"/>
    </location>
</feature>
<dbReference type="InterPro" id="IPR012944">
    <property type="entry name" value="SusD_RagB_dom"/>
</dbReference>
<name>A0A381FCP9_9FLAO</name>
<keyword evidence="3 6" id="KW-0732">Signal</keyword>
<dbReference type="Pfam" id="PF07980">
    <property type="entry name" value="SusD_RagB"/>
    <property type="match status" value="1"/>
</dbReference>
<evidence type="ECO:0000256" key="5">
    <source>
        <dbReference type="ARBA" id="ARBA00023237"/>
    </source>
</evidence>